<accession>A0A0K8R9K3</accession>
<evidence type="ECO:0000256" key="1">
    <source>
        <dbReference type="ARBA" id="ARBA00007340"/>
    </source>
</evidence>
<evidence type="ECO:0000259" key="7">
    <source>
        <dbReference type="PROSITE" id="PS50832"/>
    </source>
</evidence>
<feature type="domain" description="S1-like" evidence="7">
    <location>
        <begin position="5"/>
        <end position="92"/>
    </location>
</feature>
<dbReference type="Gene3D" id="2.40.50.140">
    <property type="entry name" value="Nucleic acid-binding proteins"/>
    <property type="match status" value="1"/>
</dbReference>
<dbReference type="InterPro" id="IPR001253">
    <property type="entry name" value="TIF_eIF-1A"/>
</dbReference>
<dbReference type="GO" id="GO:0003743">
    <property type="term" value="F:translation initiation factor activity"/>
    <property type="evidence" value="ECO:0007669"/>
    <property type="project" value="UniProtKB-UniRule"/>
</dbReference>
<reference evidence="8" key="1">
    <citation type="submission" date="2012-12" db="EMBL/GenBank/DDBJ databases">
        <title>Identification and characterization of a phenylalanine ammonia-lyase gene family in Isatis indigotica Fort.</title>
        <authorList>
            <person name="Liu Q."/>
            <person name="Chen J."/>
            <person name="Zhou X."/>
            <person name="Di P."/>
            <person name="Xiao Y."/>
            <person name="Xuan H."/>
            <person name="Zhang L."/>
            <person name="Chen W."/>
        </authorList>
    </citation>
    <scope>NUCLEOTIDE SEQUENCE</scope>
    <source>
        <tissue evidence="8">Salivary gland</tissue>
    </source>
</reference>
<dbReference type="PANTHER" id="PTHR21641">
    <property type="entry name" value="TRANSLATION INITIATION FACTOR-RELATED"/>
    <property type="match status" value="1"/>
</dbReference>
<dbReference type="GO" id="GO:0005634">
    <property type="term" value="C:nucleus"/>
    <property type="evidence" value="ECO:0007669"/>
    <property type="project" value="TreeGrafter"/>
</dbReference>
<dbReference type="EMBL" id="GADI01005983">
    <property type="protein sequence ID" value="JAA67825.1"/>
    <property type="molecule type" value="mRNA"/>
</dbReference>
<evidence type="ECO:0000256" key="6">
    <source>
        <dbReference type="SAM" id="MobiDB-lite"/>
    </source>
</evidence>
<evidence type="ECO:0000256" key="4">
    <source>
        <dbReference type="ARBA" id="ARBA00031998"/>
    </source>
</evidence>
<feature type="compositionally biased region" description="Basic and acidic residues" evidence="6">
    <location>
        <begin position="105"/>
        <end position="121"/>
    </location>
</feature>
<dbReference type="PANTHER" id="PTHR21641:SF0">
    <property type="entry name" value="RNA-BINDING PROTEIN EIF1AD-RELATED"/>
    <property type="match status" value="1"/>
</dbReference>
<evidence type="ECO:0000256" key="2">
    <source>
        <dbReference type="ARBA" id="ARBA00020989"/>
    </source>
</evidence>
<feature type="region of interest" description="Disordered" evidence="6">
    <location>
        <begin position="105"/>
        <end position="158"/>
    </location>
</feature>
<evidence type="ECO:0000256" key="3">
    <source>
        <dbReference type="ARBA" id="ARBA00022884"/>
    </source>
</evidence>
<dbReference type="AlphaFoldDB" id="A0A0K8R9K3"/>
<feature type="compositionally biased region" description="Acidic residues" evidence="6">
    <location>
        <begin position="146"/>
        <end position="158"/>
    </location>
</feature>
<dbReference type="InterPro" id="IPR012340">
    <property type="entry name" value="NA-bd_OB-fold"/>
</dbReference>
<keyword evidence="5" id="KW-0396">Initiation factor</keyword>
<organism evidence="8">
    <name type="scientific">Ixodes ricinus</name>
    <name type="common">Common tick</name>
    <name type="synonym">Acarus ricinus</name>
    <dbReference type="NCBI Taxonomy" id="34613"/>
    <lineage>
        <taxon>Eukaryota</taxon>
        <taxon>Metazoa</taxon>
        <taxon>Ecdysozoa</taxon>
        <taxon>Arthropoda</taxon>
        <taxon>Chelicerata</taxon>
        <taxon>Arachnida</taxon>
        <taxon>Acari</taxon>
        <taxon>Parasitiformes</taxon>
        <taxon>Ixodida</taxon>
        <taxon>Ixodoidea</taxon>
        <taxon>Ixodidae</taxon>
        <taxon>Ixodinae</taxon>
        <taxon>Ixodes</taxon>
    </lineage>
</organism>
<dbReference type="CDD" id="cd05792">
    <property type="entry name" value="S1_eIF1AD_like"/>
    <property type="match status" value="1"/>
</dbReference>
<dbReference type="Pfam" id="PF01176">
    <property type="entry name" value="eIF-1a"/>
    <property type="match status" value="1"/>
</dbReference>
<dbReference type="PROSITE" id="PS50832">
    <property type="entry name" value="S1_IF1_TYPE"/>
    <property type="match status" value="1"/>
</dbReference>
<evidence type="ECO:0000313" key="8">
    <source>
        <dbReference type="EMBL" id="JAA67825.1"/>
    </source>
</evidence>
<keyword evidence="5" id="KW-0648">Protein biosynthesis</keyword>
<dbReference type="InterPro" id="IPR039294">
    <property type="entry name" value="EIF1AD"/>
</dbReference>
<feature type="compositionally biased region" description="Acidic residues" evidence="6">
    <location>
        <begin position="122"/>
        <end position="134"/>
    </location>
</feature>
<sequence>MSKTTKIKHVTKEVLEDYVLPTDNQQIVRILSGKGNNLHEVEDPSGSTYLVSMPTKFRKNIWVKRGDFVIVEPIEEGDKVKAEIVRILYREQVKYIKEEGKWPKAFDDSEAKGDAERRGLEDSDDDSDDNDDDLFVNTNRPSVVYEESESSSTEEEAN</sequence>
<protein>
    <recommendedName>
        <fullName evidence="2">Probable RNA-binding protein EIF1AD</fullName>
    </recommendedName>
    <alternativeName>
        <fullName evidence="4">Eukaryotic translation initiation factor 1A domain-containing protein</fullName>
    </alternativeName>
</protein>
<dbReference type="InterPro" id="IPR006196">
    <property type="entry name" value="RNA-binding_domain_S1_IF1"/>
</dbReference>
<dbReference type="SUPFAM" id="SSF50249">
    <property type="entry name" value="Nucleic acid-binding proteins"/>
    <property type="match status" value="1"/>
</dbReference>
<proteinExistence type="evidence at transcript level"/>
<name>A0A0K8R9K3_IXORI</name>
<dbReference type="SMART" id="SM00652">
    <property type="entry name" value="eIF1a"/>
    <property type="match status" value="1"/>
</dbReference>
<dbReference type="GO" id="GO:0003723">
    <property type="term" value="F:RNA binding"/>
    <property type="evidence" value="ECO:0007669"/>
    <property type="project" value="UniProtKB-KW"/>
</dbReference>
<keyword evidence="3" id="KW-0694">RNA-binding</keyword>
<evidence type="ECO:0000256" key="5">
    <source>
        <dbReference type="PROSITE-ProRule" id="PRU00181"/>
    </source>
</evidence>
<comment type="similarity">
    <text evidence="1">Belongs to the EIF1AD family.</text>
</comment>